<feature type="transmembrane region" description="Helical" evidence="7">
    <location>
        <begin position="174"/>
        <end position="202"/>
    </location>
</feature>
<dbReference type="Pfam" id="PF01757">
    <property type="entry name" value="Acyl_transf_3"/>
    <property type="match status" value="1"/>
</dbReference>
<name>A0A415LGR0_9FIRM</name>
<evidence type="ECO:0000256" key="1">
    <source>
        <dbReference type="ARBA" id="ARBA00004651"/>
    </source>
</evidence>
<evidence type="ECO:0000256" key="5">
    <source>
        <dbReference type="ARBA" id="ARBA00022989"/>
    </source>
</evidence>
<dbReference type="GO" id="GO:0005886">
    <property type="term" value="C:plasma membrane"/>
    <property type="evidence" value="ECO:0007669"/>
    <property type="project" value="UniProtKB-SubCell"/>
</dbReference>
<keyword evidence="4 7" id="KW-0812">Transmembrane</keyword>
<evidence type="ECO:0000259" key="8">
    <source>
        <dbReference type="Pfam" id="PF01757"/>
    </source>
</evidence>
<keyword evidence="3" id="KW-1003">Cell membrane</keyword>
<dbReference type="AlphaFoldDB" id="A0A415LGR0"/>
<reference evidence="9 10" key="1">
    <citation type="submission" date="2018-08" db="EMBL/GenBank/DDBJ databases">
        <title>A genome reference for cultivated species of the human gut microbiota.</title>
        <authorList>
            <person name="Zou Y."/>
            <person name="Xue W."/>
            <person name="Luo G."/>
        </authorList>
    </citation>
    <scope>NUCLEOTIDE SEQUENCE [LARGE SCALE GENOMIC DNA]</scope>
    <source>
        <strain evidence="9 10">AF37-6AC</strain>
    </source>
</reference>
<feature type="domain" description="Acyltransferase 3" evidence="8">
    <location>
        <begin position="10"/>
        <end position="297"/>
    </location>
</feature>
<feature type="transmembrane region" description="Helical" evidence="7">
    <location>
        <begin position="132"/>
        <end position="154"/>
    </location>
</feature>
<sequence length="301" mass="35229">MNKVTKKTVYEYDAIRLIATVLVVLGHFAYTTMQTAYGGIVINVQYSEVQQLILLIVRLIYSFHMPLFIFLAGALYEMGRKGGKWESFFVFIITKARRLLFPFVSVTIFWLLPIKYFSGYYSVSNSIIKDMLLGQVVFFENCHLWYVVSLFWIFQISWIMDKFLSRRFKVAAIIGLFCIALLIPVNFLGFKKAFSYLVYFYAGKVYERKRTMFSKIDFRSRKLIISGICFYTIFIYGIYLFLFRNNDIVYSFVAFAGIGMMLLLSYLLKRKSFNMGACLPKIILKNSYGIYLFADPVNYLI</sequence>
<evidence type="ECO:0000256" key="4">
    <source>
        <dbReference type="ARBA" id="ARBA00022692"/>
    </source>
</evidence>
<feature type="transmembrane region" description="Helical" evidence="7">
    <location>
        <begin position="88"/>
        <end position="112"/>
    </location>
</feature>
<dbReference type="EMBL" id="QROS01000005">
    <property type="protein sequence ID" value="RHL47739.1"/>
    <property type="molecule type" value="Genomic_DNA"/>
</dbReference>
<dbReference type="InterPro" id="IPR002656">
    <property type="entry name" value="Acyl_transf_3_dom"/>
</dbReference>
<evidence type="ECO:0000256" key="6">
    <source>
        <dbReference type="ARBA" id="ARBA00023136"/>
    </source>
</evidence>
<feature type="transmembrane region" description="Helical" evidence="7">
    <location>
        <begin position="52"/>
        <end position="76"/>
    </location>
</feature>
<keyword evidence="9" id="KW-0808">Transferase</keyword>
<keyword evidence="9" id="KW-0012">Acyltransferase</keyword>
<dbReference type="GO" id="GO:0016413">
    <property type="term" value="F:O-acetyltransferase activity"/>
    <property type="evidence" value="ECO:0007669"/>
    <property type="project" value="TreeGrafter"/>
</dbReference>
<dbReference type="RefSeq" id="WP_118393107.1">
    <property type="nucleotide sequence ID" value="NZ_JBDMIJ010000003.1"/>
</dbReference>
<feature type="transmembrane region" description="Helical" evidence="7">
    <location>
        <begin position="223"/>
        <end position="242"/>
    </location>
</feature>
<gene>
    <name evidence="9" type="ORF">DW021_08650</name>
</gene>
<evidence type="ECO:0000313" key="9">
    <source>
        <dbReference type="EMBL" id="RHL47739.1"/>
    </source>
</evidence>
<protein>
    <submittedName>
        <fullName evidence="9">Acyltransferase</fullName>
    </submittedName>
</protein>
<proteinExistence type="inferred from homology"/>
<keyword evidence="6 7" id="KW-0472">Membrane</keyword>
<dbReference type="PANTHER" id="PTHR40074">
    <property type="entry name" value="O-ACETYLTRANSFERASE WECH"/>
    <property type="match status" value="1"/>
</dbReference>
<feature type="transmembrane region" description="Helical" evidence="7">
    <location>
        <begin position="248"/>
        <end position="268"/>
    </location>
</feature>
<dbReference type="GO" id="GO:0009246">
    <property type="term" value="P:enterobacterial common antigen biosynthetic process"/>
    <property type="evidence" value="ECO:0007669"/>
    <property type="project" value="TreeGrafter"/>
</dbReference>
<evidence type="ECO:0000313" key="10">
    <source>
        <dbReference type="Proteomes" id="UP000285897"/>
    </source>
</evidence>
<dbReference type="PANTHER" id="PTHR40074:SF2">
    <property type="entry name" value="O-ACETYLTRANSFERASE WECH"/>
    <property type="match status" value="1"/>
</dbReference>
<dbReference type="Proteomes" id="UP000285897">
    <property type="component" value="Unassembled WGS sequence"/>
</dbReference>
<evidence type="ECO:0000256" key="7">
    <source>
        <dbReference type="SAM" id="Phobius"/>
    </source>
</evidence>
<organism evidence="9 10">
    <name type="scientific">Blautia obeum</name>
    <dbReference type="NCBI Taxonomy" id="40520"/>
    <lineage>
        <taxon>Bacteria</taxon>
        <taxon>Bacillati</taxon>
        <taxon>Bacillota</taxon>
        <taxon>Clostridia</taxon>
        <taxon>Lachnospirales</taxon>
        <taxon>Lachnospiraceae</taxon>
        <taxon>Blautia</taxon>
    </lineage>
</organism>
<evidence type="ECO:0000256" key="2">
    <source>
        <dbReference type="ARBA" id="ARBA00007400"/>
    </source>
</evidence>
<keyword evidence="5 7" id="KW-1133">Transmembrane helix</keyword>
<comment type="caution">
    <text evidence="9">The sequence shown here is derived from an EMBL/GenBank/DDBJ whole genome shotgun (WGS) entry which is preliminary data.</text>
</comment>
<comment type="similarity">
    <text evidence="2">Belongs to the acyltransferase 3 family.</text>
</comment>
<comment type="subcellular location">
    <subcellularLocation>
        <location evidence="1">Cell membrane</location>
        <topology evidence="1">Multi-pass membrane protein</topology>
    </subcellularLocation>
</comment>
<accession>A0A415LGR0</accession>
<evidence type="ECO:0000256" key="3">
    <source>
        <dbReference type="ARBA" id="ARBA00022475"/>
    </source>
</evidence>